<keyword evidence="3" id="KW-0597">Phosphoprotein</keyword>
<evidence type="ECO:0000313" key="7">
    <source>
        <dbReference type="Proteomes" id="UP000189229"/>
    </source>
</evidence>
<dbReference type="AlphaFoldDB" id="A0A1V3XL89"/>
<sequence length="453" mass="47615">MELPGARPGYPAGAGVVDLPRGLHGNLGRPGRRATTILADDAEHRDPEALASLIQRHSVAQVTAVPSLVSTIVDTWPEALRSLYRLVCGAEPLTASLQERLLANYGSCGSGSGPQLLNNFGATETSGALVRGPMTPPVPLLGTPMPDAQVYLLDDGLNPVPPGVVGELYYAGGQLVRGYWKRPGLTAARFVANPYAAEPGARFYRSGDRARWTHDGRLEFVGRTDHQVKVRGFRVELGEVEAALKAADGVAVAAARTWDVDGSTTLAGYVVPRHRAAGEEAKSAFASAVRAEVAAVLPGYMMPSSITVLDEMPKTESGKLNRPGLPRPAVSTTGHREPPATDTERALAEVFVDLLPITEIGRFDDFFTLGGDSILSVQLAARARAAGLPVSPRIVFENPTVQQLAAAVESRAASGGAVDGDGAADADTHHEPMSTSGLSAEQLAAVTQSWSNQ</sequence>
<dbReference type="GO" id="GO:0005829">
    <property type="term" value="C:cytosol"/>
    <property type="evidence" value="ECO:0007669"/>
    <property type="project" value="TreeGrafter"/>
</dbReference>
<dbReference type="PROSITE" id="PS00012">
    <property type="entry name" value="PHOSPHOPANTETHEINE"/>
    <property type="match status" value="1"/>
</dbReference>
<dbReference type="PANTHER" id="PTHR45527">
    <property type="entry name" value="NONRIBOSOMAL PEPTIDE SYNTHETASE"/>
    <property type="match status" value="1"/>
</dbReference>
<dbReference type="Pfam" id="PF13193">
    <property type="entry name" value="AMP-binding_C"/>
    <property type="match status" value="1"/>
</dbReference>
<accession>A0A1V3XL89</accession>
<feature type="domain" description="Carrier" evidence="5">
    <location>
        <begin position="338"/>
        <end position="412"/>
    </location>
</feature>
<evidence type="ECO:0000256" key="1">
    <source>
        <dbReference type="ARBA" id="ARBA00001957"/>
    </source>
</evidence>
<dbReference type="Gene3D" id="1.10.1200.10">
    <property type="entry name" value="ACP-like"/>
    <property type="match status" value="1"/>
</dbReference>
<dbReference type="FunFam" id="1.10.1200.10:FF:000005">
    <property type="entry name" value="Nonribosomal peptide synthetase 1"/>
    <property type="match status" value="1"/>
</dbReference>
<dbReference type="InterPro" id="IPR020806">
    <property type="entry name" value="PKS_PP-bd"/>
</dbReference>
<dbReference type="InterPro" id="IPR036736">
    <property type="entry name" value="ACP-like_sf"/>
</dbReference>
<dbReference type="InterPro" id="IPR045851">
    <property type="entry name" value="AMP-bd_C_sf"/>
</dbReference>
<dbReference type="Pfam" id="PF00501">
    <property type="entry name" value="AMP-binding"/>
    <property type="match status" value="1"/>
</dbReference>
<feature type="region of interest" description="Disordered" evidence="4">
    <location>
        <begin position="315"/>
        <end position="341"/>
    </location>
</feature>
<dbReference type="SUPFAM" id="SSF47336">
    <property type="entry name" value="ACP-like"/>
    <property type="match status" value="1"/>
</dbReference>
<dbReference type="InterPro" id="IPR009081">
    <property type="entry name" value="PP-bd_ACP"/>
</dbReference>
<dbReference type="InterPro" id="IPR000873">
    <property type="entry name" value="AMP-dep_synth/lig_dom"/>
</dbReference>
<dbReference type="InterPro" id="IPR025110">
    <property type="entry name" value="AMP-bd_C"/>
</dbReference>
<dbReference type="Proteomes" id="UP000189229">
    <property type="component" value="Unassembled WGS sequence"/>
</dbReference>
<dbReference type="GO" id="GO:0044550">
    <property type="term" value="P:secondary metabolite biosynthetic process"/>
    <property type="evidence" value="ECO:0007669"/>
    <property type="project" value="TreeGrafter"/>
</dbReference>
<comment type="cofactor">
    <cofactor evidence="1">
        <name>pantetheine 4'-phosphate</name>
        <dbReference type="ChEBI" id="CHEBI:47942"/>
    </cofactor>
</comment>
<feature type="region of interest" description="Disordered" evidence="4">
    <location>
        <begin position="415"/>
        <end position="453"/>
    </location>
</feature>
<feature type="compositionally biased region" description="Polar residues" evidence="4">
    <location>
        <begin position="433"/>
        <end position="453"/>
    </location>
</feature>
<proteinExistence type="predicted"/>
<evidence type="ECO:0000256" key="2">
    <source>
        <dbReference type="ARBA" id="ARBA00022450"/>
    </source>
</evidence>
<name>A0A1V3XL89_MYCKA</name>
<dbReference type="EMBL" id="MVBM01000002">
    <property type="protein sequence ID" value="OOK79546.1"/>
    <property type="molecule type" value="Genomic_DNA"/>
</dbReference>
<gene>
    <name evidence="6" type="ORF">BZL30_2348</name>
</gene>
<comment type="caution">
    <text evidence="6">The sequence shown here is derived from an EMBL/GenBank/DDBJ whole genome shotgun (WGS) entry which is preliminary data.</text>
</comment>
<dbReference type="InterPro" id="IPR042099">
    <property type="entry name" value="ANL_N_sf"/>
</dbReference>
<dbReference type="InterPro" id="IPR006162">
    <property type="entry name" value="Ppantetheine_attach_site"/>
</dbReference>
<dbReference type="PANTHER" id="PTHR45527:SF1">
    <property type="entry name" value="FATTY ACID SYNTHASE"/>
    <property type="match status" value="1"/>
</dbReference>
<dbReference type="SUPFAM" id="SSF56801">
    <property type="entry name" value="Acetyl-CoA synthetase-like"/>
    <property type="match status" value="1"/>
</dbReference>
<feature type="compositionally biased region" description="Low complexity" evidence="4">
    <location>
        <begin position="415"/>
        <end position="425"/>
    </location>
</feature>
<evidence type="ECO:0000259" key="5">
    <source>
        <dbReference type="PROSITE" id="PS50075"/>
    </source>
</evidence>
<dbReference type="Gene3D" id="3.30.300.30">
    <property type="match status" value="1"/>
</dbReference>
<protein>
    <submittedName>
        <fullName evidence="6">Phosphopantetheine attachment site family protein</fullName>
    </submittedName>
</protein>
<evidence type="ECO:0000313" key="6">
    <source>
        <dbReference type="EMBL" id="OOK79546.1"/>
    </source>
</evidence>
<evidence type="ECO:0000256" key="3">
    <source>
        <dbReference type="ARBA" id="ARBA00022553"/>
    </source>
</evidence>
<dbReference type="GO" id="GO:0031177">
    <property type="term" value="F:phosphopantetheine binding"/>
    <property type="evidence" value="ECO:0007669"/>
    <property type="project" value="InterPro"/>
</dbReference>
<dbReference type="SMART" id="SM00823">
    <property type="entry name" value="PKS_PP"/>
    <property type="match status" value="1"/>
</dbReference>
<reference evidence="6 7" key="1">
    <citation type="submission" date="2017-02" db="EMBL/GenBank/DDBJ databases">
        <title>Complete genome sequences of Mycobacterium kansasii strains isolated from rhesus macaques.</title>
        <authorList>
            <person name="Panda A."/>
            <person name="Nagaraj S."/>
            <person name="Zhao X."/>
            <person name="Tettelin H."/>
            <person name="Detolla L.J."/>
        </authorList>
    </citation>
    <scope>NUCLEOTIDE SEQUENCE [LARGE SCALE GENOMIC DNA]</scope>
    <source>
        <strain evidence="6 7">11-3813</strain>
    </source>
</reference>
<evidence type="ECO:0000256" key="4">
    <source>
        <dbReference type="SAM" id="MobiDB-lite"/>
    </source>
</evidence>
<dbReference type="PROSITE" id="PS50075">
    <property type="entry name" value="CARRIER"/>
    <property type="match status" value="1"/>
</dbReference>
<keyword evidence="2" id="KW-0596">Phosphopantetheine</keyword>
<dbReference type="GO" id="GO:0043041">
    <property type="term" value="P:amino acid activation for nonribosomal peptide biosynthetic process"/>
    <property type="evidence" value="ECO:0007669"/>
    <property type="project" value="TreeGrafter"/>
</dbReference>
<organism evidence="6 7">
    <name type="scientific">Mycobacterium kansasii</name>
    <dbReference type="NCBI Taxonomy" id="1768"/>
    <lineage>
        <taxon>Bacteria</taxon>
        <taxon>Bacillati</taxon>
        <taxon>Actinomycetota</taxon>
        <taxon>Actinomycetes</taxon>
        <taxon>Mycobacteriales</taxon>
        <taxon>Mycobacteriaceae</taxon>
        <taxon>Mycobacterium</taxon>
    </lineage>
</organism>
<dbReference type="Gene3D" id="3.40.50.12780">
    <property type="entry name" value="N-terminal domain of ligase-like"/>
    <property type="match status" value="1"/>
</dbReference>
<dbReference type="Pfam" id="PF00550">
    <property type="entry name" value="PP-binding"/>
    <property type="match status" value="1"/>
</dbReference>